<dbReference type="AlphaFoldDB" id="K3ZZ19"/>
<evidence type="ECO:0000313" key="2">
    <source>
        <dbReference type="Proteomes" id="UP000004995"/>
    </source>
</evidence>
<accession>K3ZZ19</accession>
<reference evidence="1" key="2">
    <citation type="submission" date="2018-08" db="UniProtKB">
        <authorList>
            <consortium name="EnsemblPlants"/>
        </authorList>
    </citation>
    <scope>IDENTIFICATION</scope>
    <source>
        <strain evidence="1">Yugu1</strain>
    </source>
</reference>
<evidence type="ECO:0000313" key="1">
    <source>
        <dbReference type="EnsemblPlants" id="KQL24405"/>
    </source>
</evidence>
<dbReference type="Proteomes" id="UP000004995">
    <property type="component" value="Unassembled WGS sequence"/>
</dbReference>
<protein>
    <submittedName>
        <fullName evidence="1">Uncharacterized protein</fullName>
    </submittedName>
</protein>
<keyword evidence="2" id="KW-1185">Reference proteome</keyword>
<dbReference type="HOGENOM" id="CLU_3127812_0_0_1"/>
<sequence>MFPRPDINTCNHIPQKKKCNHTMKSQTRCPLAPMVGTHKKEPMDVMQHNS</sequence>
<dbReference type="EnsemblPlants" id="KQL24405">
    <property type="protein sequence ID" value="KQL24405"/>
    <property type="gene ID" value="SETIT_031851mg"/>
</dbReference>
<dbReference type="EMBL" id="AGNK02001065">
    <property type="status" value="NOT_ANNOTATED_CDS"/>
    <property type="molecule type" value="Genomic_DNA"/>
</dbReference>
<dbReference type="InParanoid" id="K3ZZ19"/>
<reference evidence="2" key="1">
    <citation type="journal article" date="2012" name="Nat. Biotechnol.">
        <title>Reference genome sequence of the model plant Setaria.</title>
        <authorList>
            <person name="Bennetzen J.L."/>
            <person name="Schmutz J."/>
            <person name="Wang H."/>
            <person name="Percifield R."/>
            <person name="Hawkins J."/>
            <person name="Pontaroli A.C."/>
            <person name="Estep M."/>
            <person name="Feng L."/>
            <person name="Vaughn J.N."/>
            <person name="Grimwood J."/>
            <person name="Jenkins J."/>
            <person name="Barry K."/>
            <person name="Lindquist E."/>
            <person name="Hellsten U."/>
            <person name="Deshpande S."/>
            <person name="Wang X."/>
            <person name="Wu X."/>
            <person name="Mitros T."/>
            <person name="Triplett J."/>
            <person name="Yang X."/>
            <person name="Ye C.Y."/>
            <person name="Mauro-Herrera M."/>
            <person name="Wang L."/>
            <person name="Li P."/>
            <person name="Sharma M."/>
            <person name="Sharma R."/>
            <person name="Ronald P.C."/>
            <person name="Panaud O."/>
            <person name="Kellogg E.A."/>
            <person name="Brutnell T.P."/>
            <person name="Doust A.N."/>
            <person name="Tuskan G.A."/>
            <person name="Rokhsar D."/>
            <person name="Devos K.M."/>
        </authorList>
    </citation>
    <scope>NUCLEOTIDE SEQUENCE [LARGE SCALE GENOMIC DNA]</scope>
    <source>
        <strain evidence="2">cv. Yugu1</strain>
    </source>
</reference>
<name>K3ZZ19_SETIT</name>
<organism evidence="1 2">
    <name type="scientific">Setaria italica</name>
    <name type="common">Foxtail millet</name>
    <name type="synonym">Panicum italicum</name>
    <dbReference type="NCBI Taxonomy" id="4555"/>
    <lineage>
        <taxon>Eukaryota</taxon>
        <taxon>Viridiplantae</taxon>
        <taxon>Streptophyta</taxon>
        <taxon>Embryophyta</taxon>
        <taxon>Tracheophyta</taxon>
        <taxon>Spermatophyta</taxon>
        <taxon>Magnoliopsida</taxon>
        <taxon>Liliopsida</taxon>
        <taxon>Poales</taxon>
        <taxon>Poaceae</taxon>
        <taxon>PACMAD clade</taxon>
        <taxon>Panicoideae</taxon>
        <taxon>Panicodae</taxon>
        <taxon>Paniceae</taxon>
        <taxon>Cenchrinae</taxon>
        <taxon>Setaria</taxon>
    </lineage>
</organism>
<dbReference type="Gramene" id="KQL24405">
    <property type="protein sequence ID" value="KQL24405"/>
    <property type="gene ID" value="SETIT_031851mg"/>
</dbReference>
<proteinExistence type="predicted"/>